<dbReference type="InterPro" id="IPR005097">
    <property type="entry name" value="Sacchrp_dh_NADP-bd"/>
</dbReference>
<keyword evidence="2" id="KW-1185">Reference proteome</keyword>
<dbReference type="PANTHER" id="PTHR12286:SF5">
    <property type="entry name" value="SACCHAROPINE DEHYDROGENASE-LIKE OXIDOREDUCTASE"/>
    <property type="match status" value="1"/>
</dbReference>
<dbReference type="GO" id="GO:0009247">
    <property type="term" value="P:glycolipid biosynthetic process"/>
    <property type="evidence" value="ECO:0007669"/>
    <property type="project" value="TreeGrafter"/>
</dbReference>
<accession>A0A9E8FMH7</accession>
<evidence type="ECO:0000313" key="2">
    <source>
        <dbReference type="Proteomes" id="UP000596074"/>
    </source>
</evidence>
<proteinExistence type="predicted"/>
<dbReference type="GO" id="GO:0005886">
    <property type="term" value="C:plasma membrane"/>
    <property type="evidence" value="ECO:0007669"/>
    <property type="project" value="TreeGrafter"/>
</dbReference>
<dbReference type="PANTHER" id="PTHR12286">
    <property type="entry name" value="SACCHAROPINE DEHYDROGENASE-LIKE OXIDOREDUCTASE"/>
    <property type="match status" value="1"/>
</dbReference>
<dbReference type="Pfam" id="PF03435">
    <property type="entry name" value="Sacchrp_dh_NADP"/>
    <property type="match status" value="1"/>
</dbReference>
<dbReference type="InterPro" id="IPR051276">
    <property type="entry name" value="Saccharopine_DH-like_oxidrdct"/>
</dbReference>
<dbReference type="RefSeq" id="WP_228346520.1">
    <property type="nucleotide sequence ID" value="NZ_CP045550.1"/>
</dbReference>
<evidence type="ECO:0000313" key="1">
    <source>
        <dbReference type="EMBL" id="QQD23972.1"/>
    </source>
</evidence>
<protein>
    <submittedName>
        <fullName evidence="1">Saccharopine dehydrogenase</fullName>
    </submittedName>
</protein>
<sequence length="423" mass="45404">MNHPSSPSGYHLIVFGATSFVGQILVRYLATTYGVDGDLRWAIAGRSQAKLQQVKDALQPVLGDKTAALPVLLADAGNEEQLQALCAQTRAVVSTVGPYALYGETLVKVCAESGTDYCDLTGEPQWIRLMLNRYEAAAKTSGARIVHCCGFDSVPSDLGVLFLQQQCSQRFGAPASQVQMRFKAGKGGLSGGTYASMLQLTKEVMANPALRKELANPYSLCPPQHGFSRRQNPMSGIGKDTDLLSYTAPFIMAAINTRIVHRSNALLGSSWGKDFSYNEAVLTGRGFKGWLGAAVMTGGISLFLLAAALPPTRWLLEKFLLPKPGEGPSPQAQEQGFFDLRFVGRTSKRETLITRVKGDKDPGYGSTAKMLGEAIVSLACDLHDPQGNKTGREGGFWTPASALGEGYLTRLQANAGLTFEVLS</sequence>
<dbReference type="KEGG" id="vcw:GJQ55_05530"/>
<dbReference type="Proteomes" id="UP000596074">
    <property type="component" value="Chromosome"/>
</dbReference>
<reference evidence="1 2" key="1">
    <citation type="submission" date="2019-11" db="EMBL/GenBank/DDBJ databases">
        <title>Venatorbacter sp. nov. a predator of Campylobacter and other Gram-negative bacteria.</title>
        <authorList>
            <person name="Saeedi A."/>
            <person name="Cummings N.J."/>
            <person name="Connerton I.F."/>
            <person name="Connerton P.L."/>
        </authorList>
    </citation>
    <scope>NUCLEOTIDE SEQUENCE [LARGE SCALE GENOMIC DNA]</scope>
    <source>
        <strain evidence="1">XL5</strain>
    </source>
</reference>
<dbReference type="AlphaFoldDB" id="A0A9E8FMH7"/>
<dbReference type="SUPFAM" id="SSF51735">
    <property type="entry name" value="NAD(P)-binding Rossmann-fold domains"/>
    <property type="match status" value="1"/>
</dbReference>
<dbReference type="InterPro" id="IPR036291">
    <property type="entry name" value="NAD(P)-bd_dom_sf"/>
</dbReference>
<organism evidence="1 2">
    <name type="scientific">Venatoribacter cucullus</name>
    <dbReference type="NCBI Taxonomy" id="2661630"/>
    <lineage>
        <taxon>Bacteria</taxon>
        <taxon>Pseudomonadati</taxon>
        <taxon>Pseudomonadota</taxon>
        <taxon>Gammaproteobacteria</taxon>
        <taxon>Oceanospirillales</taxon>
        <taxon>Oceanospirillaceae</taxon>
        <taxon>Venatoribacter</taxon>
    </lineage>
</organism>
<gene>
    <name evidence="1" type="ORF">GJQ55_05530</name>
</gene>
<name>A0A9E8FMH7_9GAMM</name>
<dbReference type="Gene3D" id="3.40.50.720">
    <property type="entry name" value="NAD(P)-binding Rossmann-like Domain"/>
    <property type="match status" value="1"/>
</dbReference>
<dbReference type="EMBL" id="CP046056">
    <property type="protein sequence ID" value="QQD23972.1"/>
    <property type="molecule type" value="Genomic_DNA"/>
</dbReference>